<proteinExistence type="predicted"/>
<evidence type="ECO:0000259" key="13">
    <source>
        <dbReference type="PROSITE" id="PS51718"/>
    </source>
</evidence>
<dbReference type="SMART" id="SM00027">
    <property type="entry name" value="EH"/>
    <property type="match status" value="1"/>
</dbReference>
<evidence type="ECO:0000313" key="14">
    <source>
        <dbReference type="EMBL" id="CAD9706419.1"/>
    </source>
</evidence>
<keyword evidence="5" id="KW-0479">Metal-binding</keyword>
<dbReference type="PROSITE" id="PS50031">
    <property type="entry name" value="EH"/>
    <property type="match status" value="1"/>
</dbReference>
<dbReference type="InterPro" id="IPR031692">
    <property type="entry name" value="EHD_N"/>
</dbReference>
<evidence type="ECO:0000256" key="7">
    <source>
        <dbReference type="ARBA" id="ARBA00022753"/>
    </source>
</evidence>
<dbReference type="SUPFAM" id="SSF52540">
    <property type="entry name" value="P-loop containing nucleoside triphosphate hydrolases"/>
    <property type="match status" value="1"/>
</dbReference>
<dbReference type="FunFam" id="3.40.50.300:FF:000147">
    <property type="entry name" value="EH domain-containing protein 1"/>
    <property type="match status" value="1"/>
</dbReference>
<dbReference type="Pfam" id="PF00350">
    <property type="entry name" value="Dynamin_N"/>
    <property type="match status" value="1"/>
</dbReference>
<dbReference type="InterPro" id="IPR040990">
    <property type="entry name" value="DUF5600"/>
</dbReference>
<accession>A0A7S2SRY7</accession>
<dbReference type="CDD" id="cd00052">
    <property type="entry name" value="EH"/>
    <property type="match status" value="1"/>
</dbReference>
<dbReference type="InterPro" id="IPR045063">
    <property type="entry name" value="Dynamin_N"/>
</dbReference>
<dbReference type="EMBL" id="HBHK01026618">
    <property type="protein sequence ID" value="CAD9706419.1"/>
    <property type="molecule type" value="Transcribed_RNA"/>
</dbReference>
<dbReference type="PROSITE" id="PS00018">
    <property type="entry name" value="EF_HAND_1"/>
    <property type="match status" value="1"/>
</dbReference>
<dbReference type="CDD" id="cd09913">
    <property type="entry name" value="EHD"/>
    <property type="match status" value="1"/>
</dbReference>
<reference evidence="14" key="1">
    <citation type="submission" date="2021-01" db="EMBL/GenBank/DDBJ databases">
        <authorList>
            <person name="Corre E."/>
            <person name="Pelletier E."/>
            <person name="Niang G."/>
            <person name="Scheremetjew M."/>
            <person name="Finn R."/>
            <person name="Kale V."/>
            <person name="Holt S."/>
            <person name="Cochrane G."/>
            <person name="Meng A."/>
            <person name="Brown T."/>
            <person name="Cohen L."/>
        </authorList>
    </citation>
    <scope>NUCLEOTIDE SEQUENCE</scope>
    <source>
        <strain evidence="14">NY070348D</strain>
    </source>
</reference>
<evidence type="ECO:0000256" key="2">
    <source>
        <dbReference type="ARBA" id="ARBA00004413"/>
    </source>
</evidence>
<keyword evidence="10" id="KW-0472">Membrane</keyword>
<evidence type="ECO:0000256" key="6">
    <source>
        <dbReference type="ARBA" id="ARBA00022741"/>
    </source>
</evidence>
<dbReference type="InterPro" id="IPR002048">
    <property type="entry name" value="EF_hand_dom"/>
</dbReference>
<feature type="domain" description="EF-hand" evidence="12">
    <location>
        <begin position="531"/>
        <end position="566"/>
    </location>
</feature>
<evidence type="ECO:0008006" key="15">
    <source>
        <dbReference type="Google" id="ProtNLM"/>
    </source>
</evidence>
<dbReference type="GO" id="GO:0005525">
    <property type="term" value="F:GTP binding"/>
    <property type="evidence" value="ECO:0007669"/>
    <property type="project" value="InterPro"/>
</dbReference>
<keyword evidence="8" id="KW-0106">Calcium</keyword>
<dbReference type="GO" id="GO:0005509">
    <property type="term" value="F:calcium ion binding"/>
    <property type="evidence" value="ECO:0007669"/>
    <property type="project" value="InterPro"/>
</dbReference>
<name>A0A7S2SRY7_9STRA</name>
<evidence type="ECO:0000259" key="12">
    <source>
        <dbReference type="PROSITE" id="PS50222"/>
    </source>
</evidence>
<dbReference type="InterPro" id="IPR018247">
    <property type="entry name" value="EF_Hand_1_Ca_BS"/>
</dbReference>
<dbReference type="PANTHER" id="PTHR11216:SF31">
    <property type="entry name" value="AT21416P"/>
    <property type="match status" value="1"/>
</dbReference>
<evidence type="ECO:0000256" key="1">
    <source>
        <dbReference type="ARBA" id="ARBA00004125"/>
    </source>
</evidence>
<dbReference type="InterPro" id="IPR027417">
    <property type="entry name" value="P-loop_NTPase"/>
</dbReference>
<dbReference type="PROSITE" id="PS50222">
    <property type="entry name" value="EF_HAND_2"/>
    <property type="match status" value="1"/>
</dbReference>
<keyword evidence="9" id="KW-0067">ATP-binding</keyword>
<dbReference type="PROSITE" id="PS51718">
    <property type="entry name" value="G_DYNAMIN_2"/>
    <property type="match status" value="1"/>
</dbReference>
<evidence type="ECO:0000256" key="9">
    <source>
        <dbReference type="ARBA" id="ARBA00022840"/>
    </source>
</evidence>
<dbReference type="InterPro" id="IPR000261">
    <property type="entry name" value="EH_dom"/>
</dbReference>
<sequence length="587" mass="66938">MDSNDPEILRLQEFELHRQRLIKFYKEYNPDELEKVDETLHQWSGREAELFAQLSEKYQTGERAKAAANEEFRRTVKGLKKIYKNKIRPLEEMYKFDHFFNPLLEDVDFDAKPIVLLLGQYSVGKTTFIRHLIKRDFPGIRIGPEPTTDRFVCVMHGEHDQVIPGNALCVAGDKPFKALNKFGTNFLNRMEGSCCNAKILEDITFVDSPGVLSGEKQRIGRQYDFTAVIEWFASRADRILLLFDAHKLDVSDEFKRSINALRGQDDKIRVVLNKADSVSPKQLMRVYGALMWSLGKVVNTPEVLRVYIGSFWDKPMDQNHECIRLFESEAQDLISDLKSLPRNSAIRKVNELVKRARSAKVHALIIENLRTKMPSWFGKSSKQKEILENLPKEFEKIAAKCKLPRGDFPDIQRFKTLLSSFDLSKFPKLSQKAIQRLDTVLSADIPALMKQMHLQSEDAVKEQQVQLEMANPFSSNDASVPMRGRRGSSTAGWAITQAQKTHSDNIFYASTLTNGKLAGVEARKVLSNSGLANNMLFKVWTLADVDKTNQLDADEFAVAMFLIKQLQAGQDLPDVLPPSWIPPSKRN</sequence>
<feature type="domain" description="Dynamin-type G" evidence="13">
    <location>
        <begin position="109"/>
        <end position="341"/>
    </location>
</feature>
<gene>
    <name evidence="14" type="ORF">QSP1433_LOCUS16742</name>
</gene>
<dbReference type="GO" id="GO:0006897">
    <property type="term" value="P:endocytosis"/>
    <property type="evidence" value="ECO:0007669"/>
    <property type="project" value="TreeGrafter"/>
</dbReference>
<dbReference type="SUPFAM" id="SSF47473">
    <property type="entry name" value="EF-hand"/>
    <property type="match status" value="1"/>
</dbReference>
<evidence type="ECO:0000256" key="3">
    <source>
        <dbReference type="ARBA" id="ARBA00022475"/>
    </source>
</evidence>
<dbReference type="InterPro" id="IPR030381">
    <property type="entry name" value="G_DYNAMIN_dom"/>
</dbReference>
<dbReference type="Pfam" id="PF12763">
    <property type="entry name" value="EH"/>
    <property type="match status" value="1"/>
</dbReference>
<dbReference type="PANTHER" id="PTHR11216">
    <property type="entry name" value="EH DOMAIN"/>
    <property type="match status" value="1"/>
</dbReference>
<organism evidence="14">
    <name type="scientific">Mucochytrium quahogii</name>
    <dbReference type="NCBI Taxonomy" id="96639"/>
    <lineage>
        <taxon>Eukaryota</taxon>
        <taxon>Sar</taxon>
        <taxon>Stramenopiles</taxon>
        <taxon>Bigyra</taxon>
        <taxon>Labyrinthulomycetes</taxon>
        <taxon>Thraustochytrida</taxon>
        <taxon>Thraustochytriidae</taxon>
        <taxon>Mucochytrium</taxon>
    </lineage>
</organism>
<protein>
    <recommendedName>
        <fullName evidence="15">Calmodulin</fullName>
    </recommendedName>
</protein>
<dbReference type="GO" id="GO:0005886">
    <property type="term" value="C:plasma membrane"/>
    <property type="evidence" value="ECO:0007669"/>
    <property type="project" value="UniProtKB-SubCell"/>
</dbReference>
<dbReference type="Gene3D" id="3.40.50.300">
    <property type="entry name" value="P-loop containing nucleotide triphosphate hydrolases"/>
    <property type="match status" value="1"/>
</dbReference>
<dbReference type="GO" id="GO:0005524">
    <property type="term" value="F:ATP binding"/>
    <property type="evidence" value="ECO:0007669"/>
    <property type="project" value="UniProtKB-KW"/>
</dbReference>
<dbReference type="Pfam" id="PF16880">
    <property type="entry name" value="EHD_N"/>
    <property type="match status" value="1"/>
</dbReference>
<evidence type="ECO:0000256" key="10">
    <source>
        <dbReference type="ARBA" id="ARBA00023136"/>
    </source>
</evidence>
<evidence type="ECO:0000256" key="4">
    <source>
        <dbReference type="ARBA" id="ARBA00022553"/>
    </source>
</evidence>
<dbReference type="Gene3D" id="1.10.268.20">
    <property type="match status" value="1"/>
</dbReference>
<dbReference type="Gene3D" id="1.10.238.10">
    <property type="entry name" value="EF-hand"/>
    <property type="match status" value="1"/>
</dbReference>
<keyword evidence="6" id="KW-0547">Nucleotide-binding</keyword>
<evidence type="ECO:0000256" key="8">
    <source>
        <dbReference type="ARBA" id="ARBA00022837"/>
    </source>
</evidence>
<keyword evidence="3" id="KW-1003">Cell membrane</keyword>
<keyword evidence="7" id="KW-0967">Endosome</keyword>
<dbReference type="InterPro" id="IPR011992">
    <property type="entry name" value="EF-hand-dom_pair"/>
</dbReference>
<evidence type="ECO:0000259" key="11">
    <source>
        <dbReference type="PROSITE" id="PS50031"/>
    </source>
</evidence>
<evidence type="ECO:0000256" key="5">
    <source>
        <dbReference type="ARBA" id="ARBA00022723"/>
    </source>
</evidence>
<comment type="subcellular location">
    <subcellularLocation>
        <location evidence="2">Cell membrane</location>
        <topology evidence="2">Peripheral membrane protein</topology>
        <orientation evidence="2">Cytoplasmic side</orientation>
    </subcellularLocation>
    <subcellularLocation>
        <location evidence="1">Endosome membrane</location>
        <topology evidence="1">Peripheral membrane protein</topology>
        <orientation evidence="1">Cytoplasmic side</orientation>
    </subcellularLocation>
</comment>
<dbReference type="GO" id="GO:0055038">
    <property type="term" value="C:recycling endosome membrane"/>
    <property type="evidence" value="ECO:0007669"/>
    <property type="project" value="UniProtKB-SubCell"/>
</dbReference>
<keyword evidence="4" id="KW-0597">Phosphoprotein</keyword>
<dbReference type="GO" id="GO:0016197">
    <property type="term" value="P:endosomal transport"/>
    <property type="evidence" value="ECO:0007669"/>
    <property type="project" value="TreeGrafter"/>
</dbReference>
<dbReference type="AlphaFoldDB" id="A0A7S2SRY7"/>
<feature type="domain" description="EH" evidence="11">
    <location>
        <begin position="499"/>
        <end position="587"/>
    </location>
</feature>
<dbReference type="Pfam" id="PF18150">
    <property type="entry name" value="DUF5600"/>
    <property type="match status" value="1"/>
</dbReference>